<dbReference type="PANTHER" id="PTHR13832">
    <property type="entry name" value="PROTEIN PHOSPHATASE 2C"/>
    <property type="match status" value="1"/>
</dbReference>
<dbReference type="Pfam" id="PF00481">
    <property type="entry name" value="PP2C"/>
    <property type="match status" value="1"/>
</dbReference>
<feature type="region of interest" description="Disordered" evidence="1">
    <location>
        <begin position="50"/>
        <end position="70"/>
    </location>
</feature>
<keyword evidence="5" id="KW-1185">Reference proteome</keyword>
<evidence type="ECO:0000313" key="5">
    <source>
        <dbReference type="Proteomes" id="UP001063166"/>
    </source>
</evidence>
<keyword evidence="2" id="KW-0472">Membrane</keyword>
<accession>A0A9P3ULI0</accession>
<feature type="domain" description="PPM-type phosphatase" evidence="3">
    <location>
        <begin position="55"/>
        <end position="428"/>
    </location>
</feature>
<organism evidence="4 5">
    <name type="scientific">Lyophyllum shimeji</name>
    <name type="common">Hon-shimeji</name>
    <name type="synonym">Tricholoma shimeji</name>
    <dbReference type="NCBI Taxonomy" id="47721"/>
    <lineage>
        <taxon>Eukaryota</taxon>
        <taxon>Fungi</taxon>
        <taxon>Dikarya</taxon>
        <taxon>Basidiomycota</taxon>
        <taxon>Agaricomycotina</taxon>
        <taxon>Agaricomycetes</taxon>
        <taxon>Agaricomycetidae</taxon>
        <taxon>Agaricales</taxon>
        <taxon>Tricholomatineae</taxon>
        <taxon>Lyophyllaceae</taxon>
        <taxon>Lyophyllum</taxon>
    </lineage>
</organism>
<dbReference type="EMBL" id="BRPK01000002">
    <property type="protein sequence ID" value="GLB35665.1"/>
    <property type="molecule type" value="Genomic_DNA"/>
</dbReference>
<comment type="caution">
    <text evidence="4">The sequence shown here is derived from an EMBL/GenBank/DDBJ whole genome shotgun (WGS) entry which is preliminary data.</text>
</comment>
<dbReference type="InterPro" id="IPR036457">
    <property type="entry name" value="PPM-type-like_dom_sf"/>
</dbReference>
<dbReference type="InterPro" id="IPR001932">
    <property type="entry name" value="PPM-type_phosphatase-like_dom"/>
</dbReference>
<keyword evidence="2" id="KW-1133">Transmembrane helix</keyword>
<dbReference type="Gene3D" id="3.60.40.10">
    <property type="entry name" value="PPM-type phosphatase domain"/>
    <property type="match status" value="1"/>
</dbReference>
<dbReference type="GO" id="GO:0004741">
    <property type="term" value="F:[pyruvate dehydrogenase (acetyl-transferring)]-phosphatase activity"/>
    <property type="evidence" value="ECO:0007669"/>
    <property type="project" value="TreeGrafter"/>
</dbReference>
<dbReference type="OrthoDB" id="420076at2759"/>
<protein>
    <submittedName>
        <fullName evidence="4">Serine/threonine phosphatases, family 2C, catalytic domain</fullName>
    </submittedName>
</protein>
<dbReference type="CDD" id="cd00143">
    <property type="entry name" value="PP2Cc"/>
    <property type="match status" value="1"/>
</dbReference>
<reference evidence="4" key="1">
    <citation type="submission" date="2022-07" db="EMBL/GenBank/DDBJ databases">
        <title>The genome of Lyophyllum shimeji provides insight into the initial evolution of ectomycorrhizal fungal genome.</title>
        <authorList>
            <person name="Kobayashi Y."/>
            <person name="Shibata T."/>
            <person name="Hirakawa H."/>
            <person name="Shigenobu S."/>
            <person name="Nishiyama T."/>
            <person name="Yamada A."/>
            <person name="Hasebe M."/>
            <person name="Kawaguchi M."/>
        </authorList>
    </citation>
    <scope>NUCLEOTIDE SEQUENCE</scope>
    <source>
        <strain evidence="4">AT787</strain>
    </source>
</reference>
<dbReference type="AlphaFoldDB" id="A0A9P3ULI0"/>
<dbReference type="InterPro" id="IPR015655">
    <property type="entry name" value="PP2C"/>
</dbReference>
<dbReference type="Proteomes" id="UP001063166">
    <property type="component" value="Unassembled WGS sequence"/>
</dbReference>
<proteinExistence type="predicted"/>
<keyword evidence="2" id="KW-0812">Transmembrane</keyword>
<dbReference type="SMART" id="SM00332">
    <property type="entry name" value="PP2Cc"/>
    <property type="match status" value="1"/>
</dbReference>
<dbReference type="GO" id="GO:0005739">
    <property type="term" value="C:mitochondrion"/>
    <property type="evidence" value="ECO:0007669"/>
    <property type="project" value="TreeGrafter"/>
</dbReference>
<name>A0A9P3ULI0_LYOSH</name>
<evidence type="ECO:0000313" key="4">
    <source>
        <dbReference type="EMBL" id="GLB35665.1"/>
    </source>
</evidence>
<evidence type="ECO:0000259" key="3">
    <source>
        <dbReference type="PROSITE" id="PS51746"/>
    </source>
</evidence>
<evidence type="ECO:0000256" key="1">
    <source>
        <dbReference type="SAM" id="MobiDB-lite"/>
    </source>
</evidence>
<sequence>MYKRRSASHRSCPKPWFRGLAGRGHIVAFGIVALGTLFYSAPRIHADDSRHHPVSFGRATKSSQPNPQSEEDADFARRRLWLLAGAGTITGDTGISRFDVISVPNSNPRQDTALMSSVRVSSGSSLTIFTLIDGYDGWENFSAVSFRLASTLLDGLLSVFAKYEPLAEHAEVGTVPHVEPVLEPFDDAINRKIKDVFVDVDDSIVHRPFDFTSTPPSKSWVTAALGPALSGSSAIMALYDSEPRKLRIALTGNSRAVLGRPARRKNGQKSYEVHVLTSDQTCDNPAEVARLRSQHPDEPLCSDGQVLGCGLTRAFGLAAYKWSREVQERLHREFFGEPPLHDAKSPPYVIAEPEITSIEVKPGDFLVMASHGLWDSLTNEEAIGLVGLWLDSGMAVDAGVTPHSADIISPSDLPVSLGEDNTVMYSRWRAEKKFMCIDNNAAAHLARNALGGADVSLTAALLAMEPPRAQKFRGGINLTSGLCPPAEAELLKEHVNAGAYGANLVWHHTFQIGRGTPRLLRDVIPVARQSWDGEGVG</sequence>
<dbReference type="PROSITE" id="PS51746">
    <property type="entry name" value="PPM_2"/>
    <property type="match status" value="1"/>
</dbReference>
<feature type="transmembrane region" description="Helical" evidence="2">
    <location>
        <begin position="20"/>
        <end position="41"/>
    </location>
</feature>
<evidence type="ECO:0000256" key="2">
    <source>
        <dbReference type="SAM" id="Phobius"/>
    </source>
</evidence>
<dbReference type="SUPFAM" id="SSF81606">
    <property type="entry name" value="PP2C-like"/>
    <property type="match status" value="1"/>
</dbReference>
<dbReference type="PANTHER" id="PTHR13832:SF792">
    <property type="entry name" value="GM14286P"/>
    <property type="match status" value="1"/>
</dbReference>
<gene>
    <name evidence="4" type="ORF">LshimejAT787_0212300</name>
</gene>